<dbReference type="CDD" id="cd13965">
    <property type="entry name" value="PT_UbiA_3"/>
    <property type="match status" value="1"/>
</dbReference>
<keyword evidence="8" id="KW-1185">Reference proteome</keyword>
<dbReference type="Pfam" id="PF01040">
    <property type="entry name" value="UbiA"/>
    <property type="match status" value="1"/>
</dbReference>
<feature type="region of interest" description="Disordered" evidence="5">
    <location>
        <begin position="713"/>
        <end position="828"/>
    </location>
</feature>
<evidence type="ECO:0000256" key="4">
    <source>
        <dbReference type="ARBA" id="ARBA00023136"/>
    </source>
</evidence>
<evidence type="ECO:0000313" key="8">
    <source>
        <dbReference type="Proteomes" id="UP000183567"/>
    </source>
</evidence>
<feature type="transmembrane region" description="Helical" evidence="6">
    <location>
        <begin position="198"/>
        <end position="216"/>
    </location>
</feature>
<dbReference type="InterPro" id="IPR005178">
    <property type="entry name" value="Ostalpha/TMEM184C"/>
</dbReference>
<feature type="transmembrane region" description="Helical" evidence="6">
    <location>
        <begin position="395"/>
        <end position="418"/>
    </location>
</feature>
<dbReference type="SMART" id="SM01417">
    <property type="entry name" value="Solute_trans_a"/>
    <property type="match status" value="1"/>
</dbReference>
<feature type="transmembrane region" description="Helical" evidence="6">
    <location>
        <begin position="135"/>
        <end position="155"/>
    </location>
</feature>
<feature type="transmembrane region" description="Helical" evidence="6">
    <location>
        <begin position="167"/>
        <end position="186"/>
    </location>
</feature>
<gene>
    <name evidence="7" type="ORF">AZE42_02877</name>
</gene>
<feature type="non-terminal residue" evidence="7">
    <location>
        <position position="1"/>
    </location>
</feature>
<proteinExistence type="predicted"/>
<sequence>DPEEDRRNKPDRPLPAGRITTENAADVRWLLVPICLAFSAEYGGLALASSICFEALSIWYNDFGGHKTGLSKNLLTAAGYMFMEVGATIVAGSSPCIDSIGARAIIFSSAVFATTLHAQDFKDEEGDRLTGRRTLVTLFPTFARMSMMIGIPLWSFCLSRLWKMDDICSAAFVTYGMVIGARFMVYRNATADRQSCKLYSLWFTIAHLLPGSMGILSETHGRGAGSGLPLPVLLLAGISTLIAVTVSGLSIWLQLRNYRKPLLQRMVVRIMLMVPIYALASLISLFSLDAAFVIDVIRDIYEAFVIYCFFVLLVDYLGGERSLLIRLHGRPPIPAIFPVSLWRREVDVSDPYTFLFLKRGILQYVQVKPMLALASLIMKATGTYNEGDFRARSGYLYVSIVYNVSICLALYCLAVFWMCVSDDLKPFRPVPKFLCVKGILFFSFWQSIGISTLVAVGVITKLGPYTDSEHISLGLTDTLICVEMPFFAIAHMYAFSYRDFVKSSPSAKVYVARMRMGYALRDAFGLKDLAEDTKSTLRGEGINYRAFEPSEGGMHIGAARERRIRAGLRYSAGGKRKYWLPEVRGLGDRNAEGDPWLGRDRNVTAPLLEEDAEDVVHTAPDIRYQEQWRTIAMSGEDVDVEDDDEYALHFNDALVTVDDSLYEHAKKYVFGDYAYPVVDVSSEEARHVMWAEEERIVREGVHVDVPGVRRNPLGASVSGGYGATGTKVGPMRKYQDDEDEGFVSDERVGNFEEGNRRAETDASRLRGANARSTAKDGVLPPSMSSSSSSSASGLGSGKHVRPSGRSSRLDSHISRASRPKLSAGSNVN</sequence>
<organism evidence="7 8">
    <name type="scientific">Rhizopogon vesiculosus</name>
    <dbReference type="NCBI Taxonomy" id="180088"/>
    <lineage>
        <taxon>Eukaryota</taxon>
        <taxon>Fungi</taxon>
        <taxon>Dikarya</taxon>
        <taxon>Basidiomycota</taxon>
        <taxon>Agaricomycotina</taxon>
        <taxon>Agaricomycetes</taxon>
        <taxon>Agaricomycetidae</taxon>
        <taxon>Boletales</taxon>
        <taxon>Suillineae</taxon>
        <taxon>Rhizopogonaceae</taxon>
        <taxon>Rhizopogon</taxon>
    </lineage>
</organism>
<dbReference type="InterPro" id="IPR000537">
    <property type="entry name" value="UbiA_prenyltransferase"/>
</dbReference>
<dbReference type="Gene3D" id="1.10.357.140">
    <property type="entry name" value="UbiA prenyltransferase"/>
    <property type="match status" value="1"/>
</dbReference>
<evidence type="ECO:0008006" key="9">
    <source>
        <dbReference type="Google" id="ProtNLM"/>
    </source>
</evidence>
<evidence type="ECO:0000256" key="3">
    <source>
        <dbReference type="ARBA" id="ARBA00022989"/>
    </source>
</evidence>
<evidence type="ECO:0000256" key="1">
    <source>
        <dbReference type="ARBA" id="ARBA00004141"/>
    </source>
</evidence>
<evidence type="ECO:0000256" key="6">
    <source>
        <dbReference type="SAM" id="Phobius"/>
    </source>
</evidence>
<dbReference type="GO" id="GO:0016020">
    <property type="term" value="C:membrane"/>
    <property type="evidence" value="ECO:0007669"/>
    <property type="project" value="UniProtKB-SubCell"/>
</dbReference>
<keyword evidence="4 6" id="KW-0472">Membrane</keyword>
<protein>
    <recommendedName>
        <fullName evidence="9">DUF300-domain-containing protein</fullName>
    </recommendedName>
</protein>
<name>A0A1J8QGG5_9AGAM</name>
<keyword evidence="3 6" id="KW-1133">Transmembrane helix</keyword>
<comment type="caution">
    <text evidence="7">The sequence shown here is derived from an EMBL/GenBank/DDBJ whole genome shotgun (WGS) entry which is preliminary data.</text>
</comment>
<feature type="transmembrane region" description="Helical" evidence="6">
    <location>
        <begin position="300"/>
        <end position="318"/>
    </location>
</feature>
<reference evidence="7 8" key="1">
    <citation type="submission" date="2016-03" db="EMBL/GenBank/DDBJ databases">
        <title>Comparative genomics of the ectomycorrhizal sister species Rhizopogon vinicolor and Rhizopogon vesiculosus (Basidiomycota: Boletales) reveals a divergence of the mating type B locus.</title>
        <authorList>
            <person name="Mujic A.B."/>
            <person name="Kuo A."/>
            <person name="Tritt A."/>
            <person name="Lipzen A."/>
            <person name="Chen C."/>
            <person name="Johnson J."/>
            <person name="Sharma A."/>
            <person name="Barry K."/>
            <person name="Grigoriev I.V."/>
            <person name="Spatafora J.W."/>
        </authorList>
    </citation>
    <scope>NUCLEOTIDE SEQUENCE [LARGE SCALE GENOMIC DNA]</scope>
    <source>
        <strain evidence="7 8">AM-OR11-056</strain>
    </source>
</reference>
<dbReference type="InterPro" id="IPR044878">
    <property type="entry name" value="UbiA_sf"/>
</dbReference>
<evidence type="ECO:0000256" key="2">
    <source>
        <dbReference type="ARBA" id="ARBA00022692"/>
    </source>
</evidence>
<feature type="transmembrane region" description="Helical" evidence="6">
    <location>
        <begin position="274"/>
        <end position="294"/>
    </location>
</feature>
<feature type="compositionally biased region" description="Low complexity" evidence="5">
    <location>
        <begin position="782"/>
        <end position="793"/>
    </location>
</feature>
<feature type="non-terminal residue" evidence="7">
    <location>
        <position position="828"/>
    </location>
</feature>
<evidence type="ECO:0000256" key="5">
    <source>
        <dbReference type="SAM" id="MobiDB-lite"/>
    </source>
</evidence>
<feature type="transmembrane region" description="Helical" evidence="6">
    <location>
        <begin position="438"/>
        <end position="459"/>
    </location>
</feature>
<keyword evidence="2 6" id="KW-0812">Transmembrane</keyword>
<accession>A0A1J8QGG5</accession>
<dbReference type="GO" id="GO:0016765">
    <property type="term" value="F:transferase activity, transferring alkyl or aryl (other than methyl) groups"/>
    <property type="evidence" value="ECO:0007669"/>
    <property type="project" value="InterPro"/>
</dbReference>
<feature type="transmembrane region" description="Helical" evidence="6">
    <location>
        <begin position="471"/>
        <end position="495"/>
    </location>
</feature>
<dbReference type="STRING" id="180088.A0A1J8QGG5"/>
<dbReference type="AlphaFoldDB" id="A0A1J8QGG5"/>
<dbReference type="Pfam" id="PF03619">
    <property type="entry name" value="Solute_trans_a"/>
    <property type="match status" value="1"/>
</dbReference>
<evidence type="ECO:0000313" key="7">
    <source>
        <dbReference type="EMBL" id="OJA12705.1"/>
    </source>
</evidence>
<dbReference type="PANTHER" id="PTHR23423">
    <property type="entry name" value="ORGANIC SOLUTE TRANSPORTER-RELATED"/>
    <property type="match status" value="1"/>
</dbReference>
<feature type="transmembrane region" description="Helical" evidence="6">
    <location>
        <begin position="228"/>
        <end position="253"/>
    </location>
</feature>
<feature type="compositionally biased region" description="Basic and acidic residues" evidence="5">
    <location>
        <begin position="744"/>
        <end position="764"/>
    </location>
</feature>
<comment type="subcellular location">
    <subcellularLocation>
        <location evidence="1">Membrane</location>
        <topology evidence="1">Multi-pass membrane protein</topology>
    </subcellularLocation>
</comment>
<dbReference type="OrthoDB" id="5348404at2759"/>
<dbReference type="EMBL" id="LVVM01004530">
    <property type="protein sequence ID" value="OJA12705.1"/>
    <property type="molecule type" value="Genomic_DNA"/>
</dbReference>
<dbReference type="Proteomes" id="UP000183567">
    <property type="component" value="Unassembled WGS sequence"/>
</dbReference>